<protein>
    <submittedName>
        <fullName evidence="2">Uncharacterized protein</fullName>
    </submittedName>
</protein>
<dbReference type="AlphaFoldDB" id="A0A482XGQ7"/>
<proteinExistence type="predicted"/>
<dbReference type="InParanoid" id="A0A482XGQ7"/>
<feature type="region of interest" description="Disordered" evidence="1">
    <location>
        <begin position="1"/>
        <end position="23"/>
    </location>
</feature>
<keyword evidence="3" id="KW-1185">Reference proteome</keyword>
<evidence type="ECO:0000256" key="1">
    <source>
        <dbReference type="SAM" id="MobiDB-lite"/>
    </source>
</evidence>
<dbReference type="EMBL" id="QKKF02010319">
    <property type="protein sequence ID" value="RZF44730.1"/>
    <property type="molecule type" value="Genomic_DNA"/>
</dbReference>
<comment type="caution">
    <text evidence="2">The sequence shown here is derived from an EMBL/GenBank/DDBJ whole genome shotgun (WGS) entry which is preliminary data.</text>
</comment>
<evidence type="ECO:0000313" key="2">
    <source>
        <dbReference type="EMBL" id="RZF44730.1"/>
    </source>
</evidence>
<feature type="compositionally biased region" description="Polar residues" evidence="1">
    <location>
        <begin position="7"/>
        <end position="17"/>
    </location>
</feature>
<accession>A0A482XGQ7</accession>
<gene>
    <name evidence="2" type="ORF">LSTR_LSTR000682</name>
</gene>
<organism evidence="2 3">
    <name type="scientific">Laodelphax striatellus</name>
    <name type="common">Small brown planthopper</name>
    <name type="synonym">Delphax striatella</name>
    <dbReference type="NCBI Taxonomy" id="195883"/>
    <lineage>
        <taxon>Eukaryota</taxon>
        <taxon>Metazoa</taxon>
        <taxon>Ecdysozoa</taxon>
        <taxon>Arthropoda</taxon>
        <taxon>Hexapoda</taxon>
        <taxon>Insecta</taxon>
        <taxon>Pterygota</taxon>
        <taxon>Neoptera</taxon>
        <taxon>Paraneoptera</taxon>
        <taxon>Hemiptera</taxon>
        <taxon>Auchenorrhyncha</taxon>
        <taxon>Fulgoroidea</taxon>
        <taxon>Delphacidae</taxon>
        <taxon>Criomorphinae</taxon>
        <taxon>Laodelphax</taxon>
    </lineage>
</organism>
<name>A0A482XGQ7_LAOST</name>
<sequence>MVRGQSGPEQSTNQRPINDSRGKASLACDWRSTRHCRALPLVHHDFLDPILDLLLQFSCNMLTGSNLSPTAPQFDRFLAVTAAIRP</sequence>
<dbReference type="Proteomes" id="UP000291343">
    <property type="component" value="Unassembled WGS sequence"/>
</dbReference>
<reference evidence="2 3" key="1">
    <citation type="journal article" date="2017" name="Gigascience">
        <title>Genome sequence of the small brown planthopper, Laodelphax striatellus.</title>
        <authorList>
            <person name="Zhu J."/>
            <person name="Jiang F."/>
            <person name="Wang X."/>
            <person name="Yang P."/>
            <person name="Bao Y."/>
            <person name="Zhao W."/>
            <person name="Wang W."/>
            <person name="Lu H."/>
            <person name="Wang Q."/>
            <person name="Cui N."/>
            <person name="Li J."/>
            <person name="Chen X."/>
            <person name="Luo L."/>
            <person name="Yu J."/>
            <person name="Kang L."/>
            <person name="Cui F."/>
        </authorList>
    </citation>
    <scope>NUCLEOTIDE SEQUENCE [LARGE SCALE GENOMIC DNA]</scope>
    <source>
        <strain evidence="2">Lst14</strain>
    </source>
</reference>
<evidence type="ECO:0000313" key="3">
    <source>
        <dbReference type="Proteomes" id="UP000291343"/>
    </source>
</evidence>